<dbReference type="Gene3D" id="2.60.40.10">
    <property type="entry name" value="Immunoglobulins"/>
    <property type="match status" value="1"/>
</dbReference>
<evidence type="ECO:0000256" key="18">
    <source>
        <dbReference type="ARBA" id="ARBA00059596"/>
    </source>
</evidence>
<dbReference type="PROSITE" id="PS00383">
    <property type="entry name" value="TYR_PHOSPHATASE_1"/>
    <property type="match status" value="1"/>
</dbReference>
<feature type="region of interest" description="Disordered" evidence="20">
    <location>
        <begin position="1692"/>
        <end position="1720"/>
    </location>
</feature>
<feature type="domain" description="Tyrosine-protein phosphatase" evidence="22">
    <location>
        <begin position="1123"/>
        <end position="1398"/>
    </location>
</feature>
<feature type="compositionally biased region" description="Polar residues" evidence="20">
    <location>
        <begin position="965"/>
        <end position="974"/>
    </location>
</feature>
<dbReference type="SUPFAM" id="SSF49265">
    <property type="entry name" value="Fibronectin type III"/>
    <property type="match status" value="1"/>
</dbReference>
<evidence type="ECO:0000256" key="3">
    <source>
        <dbReference type="ARBA" id="ARBA00006246"/>
    </source>
</evidence>
<proteinExistence type="inferred from homology"/>
<feature type="compositionally biased region" description="Basic and acidic residues" evidence="20">
    <location>
        <begin position="431"/>
        <end position="449"/>
    </location>
</feature>
<keyword evidence="9" id="KW-0732">Signal</keyword>
<evidence type="ECO:0000313" key="27">
    <source>
        <dbReference type="Proteomes" id="UP000002254"/>
    </source>
</evidence>
<feature type="domain" description="Tyrosine-protein phosphatase" evidence="22">
    <location>
        <begin position="1429"/>
        <end position="1687"/>
    </location>
</feature>
<reference evidence="26 27" key="1">
    <citation type="journal article" date="2005" name="Nature">
        <title>Genome sequence, comparative analysis and haplotype structure of the domestic dog.</title>
        <authorList>
            <consortium name="Broad Sequencing Platform"/>
            <person name="Lindblad-Toh K."/>
            <person name="Wade C.M."/>
            <person name="Mikkelsen T.S."/>
            <person name="Karlsson E.K."/>
            <person name="Jaffe D.B."/>
            <person name="Kamal M."/>
            <person name="Clamp M."/>
            <person name="Chang J.L."/>
            <person name="Kulbokas E.J. III"/>
            <person name="Zody M.C."/>
            <person name="Mauceli E."/>
            <person name="Xie X."/>
            <person name="Breen M."/>
            <person name="Wayne R.K."/>
            <person name="Ostrander E.A."/>
            <person name="Ponting C.P."/>
            <person name="Galibert F."/>
            <person name="Smith D.R."/>
            <person name="DeJong P.J."/>
            <person name="Kirkness E."/>
            <person name="Alvarez P."/>
            <person name="Biagi T."/>
            <person name="Brockman W."/>
            <person name="Butler J."/>
            <person name="Chin C.W."/>
            <person name="Cook A."/>
            <person name="Cuff J."/>
            <person name="Daly M.J."/>
            <person name="DeCaprio D."/>
            <person name="Gnerre S."/>
            <person name="Grabherr M."/>
            <person name="Kellis M."/>
            <person name="Kleber M."/>
            <person name="Bardeleben C."/>
            <person name="Goodstadt L."/>
            <person name="Heger A."/>
            <person name="Hitte C."/>
            <person name="Kim L."/>
            <person name="Koepfli K.P."/>
            <person name="Parker H.G."/>
            <person name="Pollinger J.P."/>
            <person name="Searle S.M."/>
            <person name="Sutter N.B."/>
            <person name="Thomas R."/>
            <person name="Webber C."/>
            <person name="Baldwin J."/>
            <person name="Abebe A."/>
            <person name="Abouelleil A."/>
            <person name="Aftuck L."/>
            <person name="Ait-Zahra M."/>
            <person name="Aldredge T."/>
            <person name="Allen N."/>
            <person name="An P."/>
            <person name="Anderson S."/>
            <person name="Antoine C."/>
            <person name="Arachchi H."/>
            <person name="Aslam A."/>
            <person name="Ayotte L."/>
            <person name="Bachantsang P."/>
            <person name="Barry A."/>
            <person name="Bayul T."/>
            <person name="Benamara M."/>
            <person name="Berlin A."/>
            <person name="Bessette D."/>
            <person name="Blitshteyn B."/>
            <person name="Bloom T."/>
            <person name="Blye J."/>
            <person name="Boguslavskiy L."/>
            <person name="Bonnet C."/>
            <person name="Boukhgalter B."/>
            <person name="Brown A."/>
            <person name="Cahill P."/>
            <person name="Calixte N."/>
            <person name="Camarata J."/>
            <person name="Cheshatsang Y."/>
            <person name="Chu J."/>
            <person name="Citroen M."/>
            <person name="Collymore A."/>
            <person name="Cooke P."/>
            <person name="Dawoe T."/>
            <person name="Daza R."/>
            <person name="Decktor K."/>
            <person name="DeGray S."/>
            <person name="Dhargay N."/>
            <person name="Dooley K."/>
            <person name="Dooley K."/>
            <person name="Dorje P."/>
            <person name="Dorjee K."/>
            <person name="Dorris L."/>
            <person name="Duffey N."/>
            <person name="Dupes A."/>
            <person name="Egbiremolen O."/>
            <person name="Elong R."/>
            <person name="Falk J."/>
            <person name="Farina A."/>
            <person name="Faro S."/>
            <person name="Ferguson D."/>
            <person name="Ferreira P."/>
            <person name="Fisher S."/>
            <person name="FitzGerald M."/>
            <person name="Foley K."/>
            <person name="Foley C."/>
            <person name="Franke A."/>
            <person name="Friedrich D."/>
            <person name="Gage D."/>
            <person name="Garber M."/>
            <person name="Gearin G."/>
            <person name="Giannoukos G."/>
            <person name="Goode T."/>
            <person name="Goyette A."/>
            <person name="Graham J."/>
            <person name="Grandbois E."/>
            <person name="Gyaltsen K."/>
            <person name="Hafez N."/>
            <person name="Hagopian D."/>
            <person name="Hagos B."/>
            <person name="Hall J."/>
            <person name="Healy C."/>
            <person name="Hegarty R."/>
            <person name="Honan T."/>
            <person name="Horn A."/>
            <person name="Houde N."/>
            <person name="Hughes L."/>
            <person name="Hunnicutt L."/>
            <person name="Husby M."/>
            <person name="Jester B."/>
            <person name="Jones C."/>
            <person name="Kamat A."/>
            <person name="Kanga B."/>
            <person name="Kells C."/>
            <person name="Khazanovich D."/>
            <person name="Kieu A.C."/>
            <person name="Kisner P."/>
            <person name="Kumar M."/>
            <person name="Lance K."/>
            <person name="Landers T."/>
            <person name="Lara M."/>
            <person name="Lee W."/>
            <person name="Leger J.P."/>
            <person name="Lennon N."/>
            <person name="Leuper L."/>
            <person name="LeVine S."/>
            <person name="Liu J."/>
            <person name="Liu X."/>
            <person name="Lokyitsang Y."/>
            <person name="Lokyitsang T."/>
            <person name="Lui A."/>
            <person name="Macdonald J."/>
            <person name="Major J."/>
            <person name="Marabella R."/>
            <person name="Maru K."/>
            <person name="Matthews C."/>
            <person name="McDonough S."/>
            <person name="Mehta T."/>
            <person name="Meldrim J."/>
            <person name="Melnikov A."/>
            <person name="Meneus L."/>
            <person name="Mihalev A."/>
            <person name="Mihova T."/>
            <person name="Miller K."/>
            <person name="Mittelman R."/>
            <person name="Mlenga V."/>
            <person name="Mulrain L."/>
            <person name="Munson G."/>
            <person name="Navidi A."/>
            <person name="Naylor J."/>
            <person name="Nguyen T."/>
            <person name="Nguyen N."/>
            <person name="Nguyen C."/>
            <person name="Nguyen T."/>
            <person name="Nicol R."/>
            <person name="Norbu N."/>
            <person name="Norbu C."/>
            <person name="Novod N."/>
            <person name="Nyima T."/>
            <person name="Olandt P."/>
            <person name="O'Neill B."/>
            <person name="O'Neill K."/>
            <person name="Osman S."/>
            <person name="Oyono L."/>
            <person name="Patti C."/>
            <person name="Perrin D."/>
            <person name="Phunkhang P."/>
            <person name="Pierre F."/>
            <person name="Priest M."/>
            <person name="Rachupka A."/>
            <person name="Raghuraman S."/>
            <person name="Rameau R."/>
            <person name="Ray V."/>
            <person name="Raymond C."/>
            <person name="Rege F."/>
            <person name="Rise C."/>
            <person name="Rogers J."/>
            <person name="Rogov P."/>
            <person name="Sahalie J."/>
            <person name="Settipalli S."/>
            <person name="Sharpe T."/>
            <person name="Shea T."/>
            <person name="Sheehan M."/>
            <person name="Sherpa N."/>
            <person name="Shi J."/>
            <person name="Shih D."/>
            <person name="Sloan J."/>
            <person name="Smith C."/>
            <person name="Sparrow T."/>
            <person name="Stalker J."/>
            <person name="Stange-Thomann N."/>
            <person name="Stavropoulos S."/>
            <person name="Stone C."/>
            <person name="Stone S."/>
            <person name="Sykes S."/>
            <person name="Tchuinga P."/>
            <person name="Tenzing P."/>
            <person name="Tesfaye S."/>
            <person name="Thoulutsang D."/>
            <person name="Thoulutsang Y."/>
            <person name="Topham K."/>
            <person name="Topping I."/>
            <person name="Tsamla T."/>
            <person name="Vassiliev H."/>
            <person name="Venkataraman V."/>
            <person name="Vo A."/>
            <person name="Wangchuk T."/>
            <person name="Wangdi T."/>
            <person name="Weiand M."/>
            <person name="Wilkinson J."/>
            <person name="Wilson A."/>
            <person name="Yadav S."/>
            <person name="Yang S."/>
            <person name="Yang X."/>
            <person name="Young G."/>
            <person name="Yu Q."/>
            <person name="Zainoun J."/>
            <person name="Zembek L."/>
            <person name="Zimmer A."/>
            <person name="Lander E.S."/>
        </authorList>
    </citation>
    <scope>NUCLEOTIDE SEQUENCE [LARGE SCALE GENOMIC DNA]</scope>
    <source>
        <strain evidence="26">Boxer</strain>
    </source>
</reference>
<dbReference type="SMART" id="SM00060">
    <property type="entry name" value="FN3"/>
    <property type="match status" value="1"/>
</dbReference>
<evidence type="ECO:0000256" key="1">
    <source>
        <dbReference type="ARBA" id="ARBA00004251"/>
    </source>
</evidence>
<keyword evidence="6" id="KW-0964">Secreted</keyword>
<feature type="compositionally biased region" description="Acidic residues" evidence="20">
    <location>
        <begin position="824"/>
        <end position="838"/>
    </location>
</feature>
<dbReference type="PROSITE" id="PS51144">
    <property type="entry name" value="ALPHA_CA_2"/>
    <property type="match status" value="1"/>
</dbReference>
<dbReference type="CDD" id="cd17669">
    <property type="entry name" value="R-PTP-Z-2"/>
    <property type="match status" value="1"/>
</dbReference>
<dbReference type="Gene3D" id="3.90.190.10">
    <property type="entry name" value="Protein tyrosine phosphatase superfamily"/>
    <property type="match status" value="2"/>
</dbReference>
<feature type="domain" description="Alpha-carbonic anhydrase" evidence="25">
    <location>
        <begin position="26"/>
        <end position="290"/>
    </location>
</feature>
<feature type="domain" description="Fibronectin type-III" evidence="24">
    <location>
        <begin position="304"/>
        <end position="401"/>
    </location>
</feature>
<dbReference type="InterPro" id="IPR003595">
    <property type="entry name" value="Tyr_Pase_cat"/>
</dbReference>
<dbReference type="InterPro" id="IPR000242">
    <property type="entry name" value="PTP_cat"/>
</dbReference>
<keyword evidence="16" id="KW-0325">Glycoprotein</keyword>
<evidence type="ECO:0000259" key="22">
    <source>
        <dbReference type="PROSITE" id="PS50055"/>
    </source>
</evidence>
<dbReference type="InterPro" id="IPR036116">
    <property type="entry name" value="FN3_sf"/>
</dbReference>
<dbReference type="InterPro" id="IPR041887">
    <property type="entry name" value="Alpha_CARP_receptor-type"/>
</dbReference>
<evidence type="ECO:0000256" key="7">
    <source>
        <dbReference type="ARBA" id="ARBA00022553"/>
    </source>
</evidence>
<reference evidence="26" key="2">
    <citation type="submission" date="2025-08" db="UniProtKB">
        <authorList>
            <consortium name="Ensembl"/>
        </authorList>
    </citation>
    <scope>IDENTIFICATION</scope>
</reference>
<feature type="compositionally biased region" description="Basic and acidic residues" evidence="20">
    <location>
        <begin position="856"/>
        <end position="872"/>
    </location>
</feature>
<dbReference type="GO" id="GO:0005576">
    <property type="term" value="C:extracellular region"/>
    <property type="evidence" value="ECO:0007669"/>
    <property type="project" value="UniProtKB-SubCell"/>
</dbReference>
<keyword evidence="14 21" id="KW-0472">Membrane</keyword>
<keyword evidence="5" id="KW-1003">Cell membrane</keyword>
<dbReference type="InterPro" id="IPR003961">
    <property type="entry name" value="FN3_dom"/>
</dbReference>
<dbReference type="Ensembl" id="ENSCAFT00000092091.2">
    <property type="protein sequence ID" value="ENSCAFP00000052052.2"/>
    <property type="gene ID" value="ENSCAFG00000003510.6"/>
</dbReference>
<feature type="region of interest" description="Disordered" evidence="20">
    <location>
        <begin position="415"/>
        <end position="531"/>
    </location>
</feature>
<dbReference type="SMART" id="SM00194">
    <property type="entry name" value="PTPc"/>
    <property type="match status" value="2"/>
</dbReference>
<comment type="catalytic activity">
    <reaction evidence="17">
        <text>O-phospho-L-tyrosyl-[protein] + H2O = L-tyrosyl-[protein] + phosphate</text>
        <dbReference type="Rhea" id="RHEA:10684"/>
        <dbReference type="Rhea" id="RHEA-COMP:10136"/>
        <dbReference type="Rhea" id="RHEA-COMP:20101"/>
        <dbReference type="ChEBI" id="CHEBI:15377"/>
        <dbReference type="ChEBI" id="CHEBI:43474"/>
        <dbReference type="ChEBI" id="CHEBI:46858"/>
        <dbReference type="ChEBI" id="CHEBI:61978"/>
        <dbReference type="EC" id="3.1.3.48"/>
    </reaction>
</comment>
<dbReference type="EC" id="3.1.3.48" evidence="4"/>
<comment type="subcellular location">
    <subcellularLocation>
        <location evidence="1">Cell membrane</location>
        <topology evidence="1">Single-pass type I membrane protein</topology>
    </subcellularLocation>
    <subcellularLocation>
        <location evidence="2">Secreted</location>
    </subcellularLocation>
</comment>
<dbReference type="CDD" id="cd03122">
    <property type="entry name" value="alpha_CARP_receptor_like"/>
    <property type="match status" value="1"/>
</dbReference>
<accession>A0A8P0T4M1</accession>
<evidence type="ECO:0000256" key="10">
    <source>
        <dbReference type="ARBA" id="ARBA00022737"/>
    </source>
</evidence>
<keyword evidence="7" id="KW-0597">Phosphoprotein</keyword>
<evidence type="ECO:0000256" key="5">
    <source>
        <dbReference type="ARBA" id="ARBA00022475"/>
    </source>
</evidence>
<keyword evidence="8 21" id="KW-0812">Transmembrane</keyword>
<dbReference type="CDD" id="cd00063">
    <property type="entry name" value="FN3"/>
    <property type="match status" value="1"/>
</dbReference>
<keyword evidence="12" id="KW-0904">Protein phosphatase</keyword>
<dbReference type="Gene3D" id="3.10.200.10">
    <property type="entry name" value="Alpha carbonic anhydrase"/>
    <property type="match status" value="1"/>
</dbReference>
<organism evidence="26 27">
    <name type="scientific">Canis lupus familiaris</name>
    <name type="common">Dog</name>
    <name type="synonym">Canis familiaris</name>
    <dbReference type="NCBI Taxonomy" id="9615"/>
    <lineage>
        <taxon>Eukaryota</taxon>
        <taxon>Metazoa</taxon>
        <taxon>Chordata</taxon>
        <taxon>Craniata</taxon>
        <taxon>Vertebrata</taxon>
        <taxon>Euteleostomi</taxon>
        <taxon>Mammalia</taxon>
        <taxon>Eutheria</taxon>
        <taxon>Laurasiatheria</taxon>
        <taxon>Carnivora</taxon>
        <taxon>Caniformia</taxon>
        <taxon>Canidae</taxon>
        <taxon>Canis</taxon>
    </lineage>
</organism>
<dbReference type="PRINTS" id="PR00700">
    <property type="entry name" value="PRTYPHPHTASE"/>
</dbReference>
<dbReference type="Pfam" id="PF00194">
    <property type="entry name" value="Carb_anhydrase"/>
    <property type="match status" value="1"/>
</dbReference>
<feature type="compositionally biased region" description="Pro residues" evidence="20">
    <location>
        <begin position="495"/>
        <end position="504"/>
    </location>
</feature>
<feature type="compositionally biased region" description="Pro residues" evidence="20">
    <location>
        <begin position="562"/>
        <end position="580"/>
    </location>
</feature>
<name>A0A8P0T4M1_CANLF</name>
<dbReference type="InterPro" id="IPR036398">
    <property type="entry name" value="CA_dom_sf"/>
</dbReference>
<dbReference type="FunFam" id="2.60.40.10:FF:000313">
    <property type="entry name" value="Receptor-type tyrosine-protein phosphatase zeta"/>
    <property type="match status" value="1"/>
</dbReference>
<dbReference type="InterPro" id="IPR001148">
    <property type="entry name" value="CA_dom"/>
</dbReference>
<dbReference type="PROSITE" id="PS50055">
    <property type="entry name" value="TYR_PHOSPHATASE_PTP"/>
    <property type="match status" value="2"/>
</dbReference>
<feature type="region of interest" description="Disordered" evidence="20">
    <location>
        <begin position="787"/>
        <end position="1011"/>
    </location>
</feature>
<dbReference type="InterPro" id="IPR029021">
    <property type="entry name" value="Prot-tyrosine_phosphatase-like"/>
</dbReference>
<dbReference type="SUPFAM" id="SSF51069">
    <property type="entry name" value="Carbonic anhydrase"/>
    <property type="match status" value="1"/>
</dbReference>
<evidence type="ECO:0000256" key="19">
    <source>
        <dbReference type="ARBA" id="ARBA00068084"/>
    </source>
</evidence>
<comment type="function">
    <text evidence="18">Protein tyrosine phosphatase that negatively regulates oligodendrocyte precursor proliferation in the embryonic spinal cord. Required for normal differentiation of the precursor cells into mature, fully myelinating oligodendrocytes. May play a role in protecting oligondendrocytes against apoptosis. May play a role in the establishment of contextual memory, probably via the dephosphorylation of proteins that are part of important signaling cascades.</text>
</comment>
<dbReference type="GO" id="GO:0005886">
    <property type="term" value="C:plasma membrane"/>
    <property type="evidence" value="ECO:0007669"/>
    <property type="project" value="UniProtKB-SubCell"/>
</dbReference>
<keyword evidence="15" id="KW-1015">Disulfide bond</keyword>
<evidence type="ECO:0000256" key="4">
    <source>
        <dbReference type="ARBA" id="ARBA00013064"/>
    </source>
</evidence>
<keyword evidence="11" id="KW-0378">Hydrolase</keyword>
<sequence>LPELQFFLMYWTYGYYRQQRKLVEEIGWSYTGALNQKNWGKKYPTCSSPKQSPINIDEDLTQVNVNLKKLKFQGWDKTSLENTFIHNTGKTVEINLTNDYRLSGGVSEMVFKASKISFHWGKCNMSSEGSEHSLEGQKFPLEMQIYCFDADRFSSFEEAVKAKGKLRALSVLFEVGMEENLDYKAIIDGVESVSRFGKQAALDPFILLNLLPNSTDKYYTYNGSLTSPPCTDTVDWIIFKDTVSISESQLAVFCEVLTMQQSGYVMLMDYLQNNFREQQYKFSRQVFSSYTGKEEIHEAVCSSEPENVQADPENYTSLLVTWERPRVVYDTMIEKFAVLYQQLEGEDQTKREFLTDGYQDLGAILNNLIPNMSYVLQIVAICTNGLYGKYSDQLIVDMPSDDPELDLFPELIGTEEIVKEEDGGEDSGEDALVHPRRDGATSHLRREEPQTPTTAGYKLAGTQRDEAEPRRTPARAGGAPGQGVRPTSRGVTAPAPRPGLPGTPAPGRSQLHLPGPAGSGAESPEASSDLGEDEGLLTALGLAPRAADSPGSGGSGGSGAPAPQPRRAPAPAPAPAPEPLPTAGLQVSHALAPGGRRAPATPALLTSELLYPHELLTSTDGSLAHEVLAGAPASTAWLQVSHALAPGGRRAPATPALPTTAPPSTLTTELLYPYELLTSTDGSLADEVLAGAPASTARLQVSHALAPGERRAPATPALPTTAPLSTLTSELVYPHELLTSTEGRAPATPALPTAVLAGAPATFSDSPVTTRHSVPPASVYASITAVPTGTQSPVPTTKVLLPSKPASGQIPSARADAGLVGGGDDGDSDDYDNDDDDREREGLSVSRCMWCSSYRESQERVTSEADTREGSRVDQAAPTSGSLSESSAEDSKGTGVIADSQAAPHRGAEKSPPAPEPPQEPRSGEQEHDPQTGKARPPRPPEPGAWAVVAGDEESGSGHALVDNLNDNDTSTDFSFPDINERDVDGGLEAGDSETPPRSPQSSTPTVTSRHSEVFNISEAEASNSSHESRIGLAEGLESEKKAVIPLVIVSALTFICLVVLVGILIYWRKCFQTAHFYLEDSTSPRVISTPPTPIFPISDDVGAIPIKHFPKHVADLHASSGFTEEFETLKEFYQEVQSCTVDLGITADSSNHPDNKHKNRYINIVAYDHSRVKLAQLAEKDGKLTDYINANYVDGYNRPKAYIAAQGPLKSTAEDFWRMIWEHNVEVIVMITNLVEKGRRKCDQYWPADGSEEYGNFLVTQKSVQMLAYYTVRSFTLRNTKIKKGSQKGRPSGRVVTQYHYTQWPDMGVPEYSLPVLTFVRKAAHAKRHAVGPVVVHCSAGVGRTGTYIVLDSMLQQIQQEGTVNIFGFLKHIRSQRNYLVQTEEQYVFIHDALVEAILSKETEVPDSHIHAYVNALLIPGPTGKTKLEKQFKLLSQSNIQQSDYSTALKQCNREKNRTSSIIPGTSRVGISSPSGEGADYINASYVMGYYQSSEFIVTQHPLLHTIKDFWRMIWDHNAQLVVMLPDGQNMAEDEFVYWPNKDEPINCESFKVTLMAEEHKCLSNEEKLIIQDFILEATQDDYVLEVRHFQCPKWPNPDSPISKTFELISIIKEEAASRDGPVVVHDEPGGVTAGTFCALTTLMHQLEKENSMDVYQVAKMINLMRPGVFADIDQYQFLYRAVLSLVGSRQEESPPTATDSNGAPLAPGSTAESLESLV</sequence>
<protein>
    <recommendedName>
        <fullName evidence="19">Receptor-type tyrosine-protein phosphatase zeta</fullName>
        <ecNumber evidence="4">3.1.3.48</ecNumber>
    </recommendedName>
</protein>
<feature type="transmembrane region" description="Helical" evidence="21">
    <location>
        <begin position="1043"/>
        <end position="1068"/>
    </location>
</feature>
<feature type="region of interest" description="Disordered" evidence="20">
    <location>
        <begin position="544"/>
        <end position="583"/>
    </location>
</feature>
<evidence type="ECO:0000256" key="14">
    <source>
        <dbReference type="ARBA" id="ARBA00023136"/>
    </source>
</evidence>
<dbReference type="SUPFAM" id="SSF52799">
    <property type="entry name" value="(Phosphotyrosine protein) phosphatases II"/>
    <property type="match status" value="2"/>
</dbReference>
<evidence type="ECO:0000256" key="6">
    <source>
        <dbReference type="ARBA" id="ARBA00022525"/>
    </source>
</evidence>
<evidence type="ECO:0000256" key="11">
    <source>
        <dbReference type="ARBA" id="ARBA00022801"/>
    </source>
</evidence>
<evidence type="ECO:0000256" key="21">
    <source>
        <dbReference type="SAM" id="Phobius"/>
    </source>
</evidence>
<dbReference type="SMART" id="SM01057">
    <property type="entry name" value="Carb_anhydrase"/>
    <property type="match status" value="1"/>
</dbReference>
<evidence type="ECO:0000256" key="20">
    <source>
        <dbReference type="SAM" id="MobiDB-lite"/>
    </source>
</evidence>
<comment type="similarity">
    <text evidence="3">Belongs to the protein-tyrosine phosphatase family. Receptor class 5 subfamily.</text>
</comment>
<feature type="compositionally biased region" description="Low complexity" evidence="20">
    <location>
        <begin position="1000"/>
        <end position="1009"/>
    </location>
</feature>
<dbReference type="FunFam" id="3.90.190.10:FF:000016">
    <property type="entry name" value="receptor-type tyrosine-protein phosphatase gamma isoform X1"/>
    <property type="match status" value="1"/>
</dbReference>
<dbReference type="PROSITE" id="PS50853">
    <property type="entry name" value="FN3"/>
    <property type="match status" value="1"/>
</dbReference>
<keyword evidence="10" id="KW-0677">Repeat</keyword>
<dbReference type="FunFam" id="3.10.200.10:FF:000004">
    <property type="entry name" value="receptor-type tyrosine-protein phosphatase zeta isoform X1"/>
    <property type="match status" value="1"/>
</dbReference>
<dbReference type="SMART" id="SM00404">
    <property type="entry name" value="PTPc_motif"/>
    <property type="match status" value="2"/>
</dbReference>
<dbReference type="InterPro" id="IPR013783">
    <property type="entry name" value="Ig-like_fold"/>
</dbReference>
<dbReference type="GO" id="GO:0007417">
    <property type="term" value="P:central nervous system development"/>
    <property type="evidence" value="ECO:0007669"/>
    <property type="project" value="UniProtKB-ARBA"/>
</dbReference>
<evidence type="ECO:0000256" key="12">
    <source>
        <dbReference type="ARBA" id="ARBA00022912"/>
    </source>
</evidence>
<evidence type="ECO:0000259" key="24">
    <source>
        <dbReference type="PROSITE" id="PS50853"/>
    </source>
</evidence>
<dbReference type="Proteomes" id="UP000002254">
    <property type="component" value="Chromosome 14"/>
</dbReference>
<evidence type="ECO:0000256" key="17">
    <source>
        <dbReference type="ARBA" id="ARBA00051722"/>
    </source>
</evidence>
<dbReference type="FunFam" id="3.90.190.10:FF:000013">
    <property type="entry name" value="receptor-type tyrosine-protein phosphatase zeta isoform X1"/>
    <property type="match status" value="1"/>
</dbReference>
<evidence type="ECO:0000256" key="16">
    <source>
        <dbReference type="ARBA" id="ARBA00023180"/>
    </source>
</evidence>
<dbReference type="OrthoDB" id="6022401at2759"/>
<feature type="domain" description="Tyrosine specific protein phosphatases" evidence="23">
    <location>
        <begin position="1315"/>
        <end position="1389"/>
    </location>
</feature>
<evidence type="ECO:0000256" key="2">
    <source>
        <dbReference type="ARBA" id="ARBA00004613"/>
    </source>
</evidence>
<dbReference type="InterPro" id="IPR016130">
    <property type="entry name" value="Tyr_Pase_AS"/>
</dbReference>
<evidence type="ECO:0000313" key="26">
    <source>
        <dbReference type="Ensembl" id="ENSCAFP00000052052.2"/>
    </source>
</evidence>
<evidence type="ECO:0000259" key="23">
    <source>
        <dbReference type="PROSITE" id="PS50056"/>
    </source>
</evidence>
<dbReference type="GO" id="GO:0004725">
    <property type="term" value="F:protein tyrosine phosphatase activity"/>
    <property type="evidence" value="ECO:0007669"/>
    <property type="project" value="UniProtKB-EC"/>
</dbReference>
<evidence type="ECO:0000256" key="13">
    <source>
        <dbReference type="ARBA" id="ARBA00022989"/>
    </source>
</evidence>
<dbReference type="Pfam" id="PF00102">
    <property type="entry name" value="Y_phosphatase"/>
    <property type="match status" value="2"/>
</dbReference>
<dbReference type="PROSITE" id="PS50056">
    <property type="entry name" value="TYR_PHOSPHATASE_2"/>
    <property type="match status" value="2"/>
</dbReference>
<feature type="compositionally biased region" description="Low complexity" evidence="20">
    <location>
        <begin position="514"/>
        <end position="528"/>
    </location>
</feature>
<evidence type="ECO:0000256" key="9">
    <source>
        <dbReference type="ARBA" id="ARBA00022729"/>
    </source>
</evidence>
<evidence type="ECO:0000256" key="8">
    <source>
        <dbReference type="ARBA" id="ARBA00022692"/>
    </source>
</evidence>
<dbReference type="InterPro" id="IPR000387">
    <property type="entry name" value="Tyr_Pase_dom"/>
</dbReference>
<gene>
    <name evidence="26" type="primary">PTPRZ1</name>
</gene>
<dbReference type="PANTHER" id="PTHR19134:SF461">
    <property type="entry name" value="RECEPTOR-TYPE TYROSINE-PROTEIN PHOSPHATASE ZETA"/>
    <property type="match status" value="1"/>
</dbReference>
<dbReference type="Pfam" id="PF00041">
    <property type="entry name" value="fn3"/>
    <property type="match status" value="1"/>
</dbReference>
<feature type="domain" description="Tyrosine specific protein phosphatases" evidence="23">
    <location>
        <begin position="1604"/>
        <end position="1678"/>
    </location>
</feature>
<evidence type="ECO:0000259" key="25">
    <source>
        <dbReference type="PROSITE" id="PS51144"/>
    </source>
</evidence>
<dbReference type="PANTHER" id="PTHR19134">
    <property type="entry name" value="RECEPTOR-TYPE TYROSINE-PROTEIN PHOSPHATASE"/>
    <property type="match status" value="1"/>
</dbReference>
<keyword evidence="13 21" id="KW-1133">Transmembrane helix</keyword>
<evidence type="ECO:0000256" key="15">
    <source>
        <dbReference type="ARBA" id="ARBA00023157"/>
    </source>
</evidence>
<feature type="compositionally biased region" description="Basic and acidic residues" evidence="20">
    <location>
        <begin position="922"/>
        <end position="931"/>
    </location>
</feature>
<dbReference type="InterPro" id="IPR050348">
    <property type="entry name" value="Protein-Tyr_Phosphatase"/>
</dbReference>